<evidence type="ECO:0000313" key="4">
    <source>
        <dbReference type="EMBL" id="NUC71987.1"/>
    </source>
</evidence>
<evidence type="ECO:0000313" key="5">
    <source>
        <dbReference type="Proteomes" id="UP001016761"/>
    </source>
</evidence>
<feature type="domain" description="HTH bat-type" evidence="3">
    <location>
        <begin position="16"/>
        <end position="57"/>
    </location>
</feature>
<reference evidence="4 5" key="1">
    <citation type="submission" date="2020-06" db="EMBL/GenBank/DDBJ databases">
        <title>Haloterrigena sp. nov., an extremely halophilic archaeon isolated from a saline sediment.</title>
        <authorList>
            <person name="Liu B.-B."/>
        </authorList>
    </citation>
    <scope>NUCLEOTIDE SEQUENCE [LARGE SCALE GENOMIC DNA]</scope>
    <source>
        <strain evidence="4 5">SYSU A558-1</strain>
    </source>
</reference>
<evidence type="ECO:0000256" key="1">
    <source>
        <dbReference type="ARBA" id="ARBA00023015"/>
    </source>
</evidence>
<keyword evidence="2" id="KW-0804">Transcription</keyword>
<sequence length="72" mass="7911">MGDASNPSIDDEHEVVLEAAYEAGYFEHPRRTAGEEIAASLDLSPAAFQIRLQEAIAACVERYLAERDEADD</sequence>
<dbReference type="Pfam" id="PF04967">
    <property type="entry name" value="HTH_10"/>
    <property type="match status" value="1"/>
</dbReference>
<name>A0ABX2LEJ0_9EURY</name>
<dbReference type="RefSeq" id="WP_174679952.1">
    <property type="nucleotide sequence ID" value="NZ_JABUQZ010000001.1"/>
</dbReference>
<comment type="caution">
    <text evidence="4">The sequence shown here is derived from an EMBL/GenBank/DDBJ whole genome shotgun (WGS) entry which is preliminary data.</text>
</comment>
<gene>
    <name evidence="4" type="ORF">HTZ84_06635</name>
</gene>
<dbReference type="Proteomes" id="UP001016761">
    <property type="component" value="Unassembled WGS sequence"/>
</dbReference>
<evidence type="ECO:0000259" key="3">
    <source>
        <dbReference type="Pfam" id="PF04967"/>
    </source>
</evidence>
<proteinExistence type="predicted"/>
<dbReference type="EMBL" id="JABUQZ010000001">
    <property type="protein sequence ID" value="NUC71987.1"/>
    <property type="molecule type" value="Genomic_DNA"/>
</dbReference>
<dbReference type="InterPro" id="IPR007050">
    <property type="entry name" value="HTH_bacterioopsin"/>
</dbReference>
<keyword evidence="1" id="KW-0805">Transcription regulation</keyword>
<organism evidence="4 5">
    <name type="scientific">Haloterrigena gelatinilytica</name>
    <dbReference type="NCBI Taxonomy" id="2741724"/>
    <lineage>
        <taxon>Archaea</taxon>
        <taxon>Methanobacteriati</taxon>
        <taxon>Methanobacteriota</taxon>
        <taxon>Stenosarchaea group</taxon>
        <taxon>Halobacteria</taxon>
        <taxon>Halobacteriales</taxon>
        <taxon>Natrialbaceae</taxon>
        <taxon>Haloterrigena</taxon>
    </lineage>
</organism>
<evidence type="ECO:0000256" key="2">
    <source>
        <dbReference type="ARBA" id="ARBA00023163"/>
    </source>
</evidence>
<keyword evidence="5" id="KW-1185">Reference proteome</keyword>
<accession>A0ABX2LEJ0</accession>
<protein>
    <submittedName>
        <fullName evidence="4">Helix-turn-helix domain-containing protein</fullName>
    </submittedName>
</protein>